<proteinExistence type="predicted"/>
<evidence type="ECO:0000313" key="1">
    <source>
        <dbReference type="Proteomes" id="UP000887565"/>
    </source>
</evidence>
<dbReference type="Proteomes" id="UP000887565">
    <property type="component" value="Unplaced"/>
</dbReference>
<name>A0A915HV02_ROMCU</name>
<evidence type="ECO:0000313" key="2">
    <source>
        <dbReference type="WBParaSite" id="nRc.2.0.1.t05242-RA"/>
    </source>
</evidence>
<dbReference type="WBParaSite" id="nRc.2.0.1.t05242-RA">
    <property type="protein sequence ID" value="nRc.2.0.1.t05242-RA"/>
    <property type="gene ID" value="nRc.2.0.1.g05242"/>
</dbReference>
<sequence length="99" mass="11152">MTNEIFRFSDQKFRVMTNGIVEDPPKGGANISTDCTFKAGFNDTNSTIDIVRFERFFHPRVFSKGVHTPAQHEILLIFNLSQAIVSQVSLTKPVPDLHS</sequence>
<reference evidence="2" key="1">
    <citation type="submission" date="2022-11" db="UniProtKB">
        <authorList>
            <consortium name="WormBaseParasite"/>
        </authorList>
    </citation>
    <scope>IDENTIFICATION</scope>
</reference>
<protein>
    <submittedName>
        <fullName evidence="2">Uncharacterized protein</fullName>
    </submittedName>
</protein>
<keyword evidence="1" id="KW-1185">Reference proteome</keyword>
<organism evidence="1 2">
    <name type="scientific">Romanomermis culicivorax</name>
    <name type="common">Nematode worm</name>
    <dbReference type="NCBI Taxonomy" id="13658"/>
    <lineage>
        <taxon>Eukaryota</taxon>
        <taxon>Metazoa</taxon>
        <taxon>Ecdysozoa</taxon>
        <taxon>Nematoda</taxon>
        <taxon>Enoplea</taxon>
        <taxon>Dorylaimia</taxon>
        <taxon>Mermithida</taxon>
        <taxon>Mermithoidea</taxon>
        <taxon>Mermithidae</taxon>
        <taxon>Romanomermis</taxon>
    </lineage>
</organism>
<dbReference type="AlphaFoldDB" id="A0A915HV02"/>
<accession>A0A915HV02</accession>